<gene>
    <name evidence="1" type="ORF">AVEN_60145_1</name>
</gene>
<keyword evidence="2" id="KW-1185">Reference proteome</keyword>
<proteinExistence type="predicted"/>
<accession>A0A4Y2RDL6</accession>
<reference evidence="1 2" key="1">
    <citation type="journal article" date="2019" name="Sci. Rep.">
        <title>Orb-weaving spider Araneus ventricosus genome elucidates the spidroin gene catalogue.</title>
        <authorList>
            <person name="Kono N."/>
            <person name="Nakamura H."/>
            <person name="Ohtoshi R."/>
            <person name="Moran D.A.P."/>
            <person name="Shinohara A."/>
            <person name="Yoshida Y."/>
            <person name="Fujiwara M."/>
            <person name="Mori M."/>
            <person name="Tomita M."/>
            <person name="Arakawa K."/>
        </authorList>
    </citation>
    <scope>NUCLEOTIDE SEQUENCE [LARGE SCALE GENOMIC DNA]</scope>
</reference>
<evidence type="ECO:0000313" key="1">
    <source>
        <dbReference type="EMBL" id="GBN73852.1"/>
    </source>
</evidence>
<sequence length="85" mass="9431">MSCFPLVIHDCFTSRKFDRSKPKLIVNVKIRSELVLWGESWITNPYQYPSLHLDCLAIKAAGVGGTWGVTVFTEEIGEGGSRGSE</sequence>
<dbReference type="Proteomes" id="UP000499080">
    <property type="component" value="Unassembled WGS sequence"/>
</dbReference>
<name>A0A4Y2RDL6_ARAVE</name>
<dbReference type="AlphaFoldDB" id="A0A4Y2RDL6"/>
<dbReference type="EMBL" id="BGPR01016692">
    <property type="protein sequence ID" value="GBN73852.1"/>
    <property type="molecule type" value="Genomic_DNA"/>
</dbReference>
<comment type="caution">
    <text evidence="1">The sequence shown here is derived from an EMBL/GenBank/DDBJ whole genome shotgun (WGS) entry which is preliminary data.</text>
</comment>
<organism evidence="1 2">
    <name type="scientific">Araneus ventricosus</name>
    <name type="common">Orbweaver spider</name>
    <name type="synonym">Epeira ventricosa</name>
    <dbReference type="NCBI Taxonomy" id="182803"/>
    <lineage>
        <taxon>Eukaryota</taxon>
        <taxon>Metazoa</taxon>
        <taxon>Ecdysozoa</taxon>
        <taxon>Arthropoda</taxon>
        <taxon>Chelicerata</taxon>
        <taxon>Arachnida</taxon>
        <taxon>Araneae</taxon>
        <taxon>Araneomorphae</taxon>
        <taxon>Entelegynae</taxon>
        <taxon>Araneoidea</taxon>
        <taxon>Araneidae</taxon>
        <taxon>Araneus</taxon>
    </lineage>
</organism>
<evidence type="ECO:0000313" key="2">
    <source>
        <dbReference type="Proteomes" id="UP000499080"/>
    </source>
</evidence>
<protein>
    <submittedName>
        <fullName evidence="1">Uncharacterized protein</fullName>
    </submittedName>
</protein>